<sequence length="74" mass="8398">MEPCTYRVTRMQGSWTVSFYRNIHTQTHSFGSLSTGTALHSFMLLVLFFLFPPSPSVCGERDGSMREPSRVLPL</sequence>
<gene>
    <name evidence="1" type="ORF">PGIGA_G00023250</name>
</gene>
<reference evidence="1 2" key="1">
    <citation type="journal article" date="2022" name="bioRxiv">
        <title>An ancient truncated duplication of the anti-Mullerian hormone receptor type 2 gene is a potential conserved master sex determinant in the Pangasiidae catfish family.</title>
        <authorList>
            <person name="Wen M."/>
            <person name="Pan Q."/>
            <person name="Jouanno E."/>
            <person name="Montfort J."/>
            <person name="Zahm M."/>
            <person name="Cabau C."/>
            <person name="Klopp C."/>
            <person name="Iampietro C."/>
            <person name="Roques C."/>
            <person name="Bouchez O."/>
            <person name="Castinel A."/>
            <person name="Donnadieu C."/>
            <person name="Parrinello H."/>
            <person name="Poncet C."/>
            <person name="Belmonte E."/>
            <person name="Gautier V."/>
            <person name="Avarre J.-C."/>
            <person name="Dugue R."/>
            <person name="Gustiano R."/>
            <person name="Ha T.T.T."/>
            <person name="Campet M."/>
            <person name="Sriphairoj K."/>
            <person name="Ribolli J."/>
            <person name="de Almeida F.L."/>
            <person name="Desvignes T."/>
            <person name="Postlethwait J.H."/>
            <person name="Bucao C.F."/>
            <person name="Robinson-Rechavi M."/>
            <person name="Bobe J."/>
            <person name="Herpin A."/>
            <person name="Guiguen Y."/>
        </authorList>
    </citation>
    <scope>NUCLEOTIDE SEQUENCE [LARGE SCALE GENOMIC DNA]</scope>
    <source>
        <strain evidence="1">YG-Dec2019</strain>
    </source>
</reference>
<name>A0ACC5WVX6_PANGG</name>
<evidence type="ECO:0000313" key="2">
    <source>
        <dbReference type="Proteomes" id="UP000829447"/>
    </source>
</evidence>
<proteinExistence type="predicted"/>
<accession>A0ACC5WVX6</accession>
<organism evidence="1 2">
    <name type="scientific">Pangasianodon gigas</name>
    <name type="common">Mekong giant catfish</name>
    <name type="synonym">Pangasius gigas</name>
    <dbReference type="NCBI Taxonomy" id="30993"/>
    <lineage>
        <taxon>Eukaryota</taxon>
        <taxon>Metazoa</taxon>
        <taxon>Chordata</taxon>
        <taxon>Craniata</taxon>
        <taxon>Vertebrata</taxon>
        <taxon>Euteleostomi</taxon>
        <taxon>Actinopterygii</taxon>
        <taxon>Neopterygii</taxon>
        <taxon>Teleostei</taxon>
        <taxon>Ostariophysi</taxon>
        <taxon>Siluriformes</taxon>
        <taxon>Pangasiidae</taxon>
        <taxon>Pangasianodon</taxon>
    </lineage>
</organism>
<keyword evidence="2" id="KW-1185">Reference proteome</keyword>
<protein>
    <submittedName>
        <fullName evidence="1">Uncharacterized protein</fullName>
    </submittedName>
</protein>
<comment type="caution">
    <text evidence="1">The sequence shown here is derived from an EMBL/GenBank/DDBJ whole genome shotgun (WGS) entry which is preliminary data.</text>
</comment>
<dbReference type="EMBL" id="CM040464">
    <property type="protein sequence ID" value="MCI4383167.1"/>
    <property type="molecule type" value="Genomic_DNA"/>
</dbReference>
<dbReference type="Proteomes" id="UP000829447">
    <property type="component" value="Linkage Group LG11"/>
</dbReference>
<evidence type="ECO:0000313" key="1">
    <source>
        <dbReference type="EMBL" id="MCI4383167.1"/>
    </source>
</evidence>